<evidence type="ECO:0000256" key="6">
    <source>
        <dbReference type="ARBA" id="ARBA00022989"/>
    </source>
</evidence>
<evidence type="ECO:0000259" key="11">
    <source>
        <dbReference type="PROSITE" id="PS51764"/>
    </source>
</evidence>
<keyword evidence="5 9" id="KW-0378">Hydrolase</keyword>
<dbReference type="PROSITE" id="PS51764">
    <property type="entry name" value="GH26"/>
    <property type="match status" value="1"/>
</dbReference>
<keyword evidence="13" id="KW-1185">Reference proteome</keyword>
<feature type="transmembrane region" description="Helical" evidence="10">
    <location>
        <begin position="16"/>
        <end position="35"/>
    </location>
</feature>
<evidence type="ECO:0000256" key="10">
    <source>
        <dbReference type="SAM" id="Phobius"/>
    </source>
</evidence>
<feature type="transmembrane region" description="Helical" evidence="10">
    <location>
        <begin position="394"/>
        <end position="418"/>
    </location>
</feature>
<proteinExistence type="inferred from homology"/>
<dbReference type="RefSeq" id="WP_097056552.1">
    <property type="nucleotide sequence ID" value="NZ_OCMF01000003.1"/>
</dbReference>
<evidence type="ECO:0000256" key="5">
    <source>
        <dbReference type="ARBA" id="ARBA00022801"/>
    </source>
</evidence>
<keyword evidence="4 10" id="KW-0812">Transmembrane</keyword>
<gene>
    <name evidence="12" type="ORF">SAMN06296241_2324</name>
</gene>
<feature type="transmembrane region" description="Helical" evidence="10">
    <location>
        <begin position="438"/>
        <end position="458"/>
    </location>
</feature>
<comment type="similarity">
    <text evidence="9">Belongs to the glycosyl hydrolase 26 family.</text>
</comment>
<keyword evidence="3 12" id="KW-0808">Transferase</keyword>
<feature type="transmembrane region" description="Helical" evidence="10">
    <location>
        <begin position="465"/>
        <end position="488"/>
    </location>
</feature>
<keyword evidence="7 10" id="KW-0472">Membrane</keyword>
<dbReference type="AlphaFoldDB" id="A0A285X678"/>
<dbReference type="InterPro" id="IPR050321">
    <property type="entry name" value="Glycosyltr_2/OpgH_subfam"/>
</dbReference>
<evidence type="ECO:0000313" key="13">
    <source>
        <dbReference type="Proteomes" id="UP000219193"/>
    </source>
</evidence>
<evidence type="ECO:0000256" key="1">
    <source>
        <dbReference type="ARBA" id="ARBA00004141"/>
    </source>
</evidence>
<dbReference type="InterPro" id="IPR017853">
    <property type="entry name" value="GH"/>
</dbReference>
<dbReference type="InterPro" id="IPR022790">
    <property type="entry name" value="GH26_dom"/>
</dbReference>
<evidence type="ECO:0000256" key="7">
    <source>
        <dbReference type="ARBA" id="ARBA00023136"/>
    </source>
</evidence>
<reference evidence="13" key="1">
    <citation type="submission" date="2017-09" db="EMBL/GenBank/DDBJ databases">
        <authorList>
            <person name="Varghese N."/>
            <person name="Submissions S."/>
        </authorList>
    </citation>
    <scope>NUCLEOTIDE SEQUENCE [LARGE SCALE GENOMIC DNA]</scope>
    <source>
        <strain evidence="13">CGMCC 1.12641</strain>
    </source>
</reference>
<dbReference type="OrthoDB" id="9802773at2"/>
<dbReference type="InterPro" id="IPR029044">
    <property type="entry name" value="Nucleotide-diphossugar_trans"/>
</dbReference>
<dbReference type="Gene3D" id="3.20.20.80">
    <property type="entry name" value="Glycosidases"/>
    <property type="match status" value="2"/>
</dbReference>
<evidence type="ECO:0000256" key="2">
    <source>
        <dbReference type="ARBA" id="ARBA00022676"/>
    </source>
</evidence>
<dbReference type="SUPFAM" id="SSF51445">
    <property type="entry name" value="(Trans)glycosidases"/>
    <property type="match status" value="2"/>
</dbReference>
<evidence type="ECO:0000256" key="9">
    <source>
        <dbReference type="PROSITE-ProRule" id="PRU01100"/>
    </source>
</evidence>
<organism evidence="12 13">
    <name type="scientific">Salinimicrobium sediminis</name>
    <dbReference type="NCBI Taxonomy" id="1343891"/>
    <lineage>
        <taxon>Bacteria</taxon>
        <taxon>Pseudomonadati</taxon>
        <taxon>Bacteroidota</taxon>
        <taxon>Flavobacteriia</taxon>
        <taxon>Flavobacteriales</taxon>
        <taxon>Flavobacteriaceae</taxon>
        <taxon>Salinimicrobium</taxon>
    </lineage>
</organism>
<dbReference type="Proteomes" id="UP000219193">
    <property type="component" value="Unassembled WGS sequence"/>
</dbReference>
<dbReference type="Pfam" id="PF13641">
    <property type="entry name" value="Glyco_tranf_2_3"/>
    <property type="match status" value="1"/>
</dbReference>
<dbReference type="PANTHER" id="PTHR43867">
    <property type="entry name" value="CELLULOSE SYNTHASE CATALYTIC SUBUNIT A [UDP-FORMING]"/>
    <property type="match status" value="1"/>
</dbReference>
<evidence type="ECO:0000313" key="12">
    <source>
        <dbReference type="EMBL" id="SOC80768.1"/>
    </source>
</evidence>
<sequence>MRNSIKAPTVREERTIKLLILLALFSIANFLFFFLQPEHQGNNYLFLLLFITISYSIFKKLYMWYNYANISVPEKPSTSLDVTVDILTTYFPGEPYQMIVTTLEAITQITHPHTAYLCDEANDPYLKDFCERNGIIHVTRNNRKDAKAGNINNALRTVATGDICVVLDPDHIPEPDFLDVILPYFADPDIGFVQTVQSYYNIKDTLVARGAAEQTFQFYGPMMMTLNSYETVNAIGANCVFRRKALDSIGGHAPGLCEDMHTAMLLYAKGWKAVYVPEVIARGLAPSNLTTYYKQQLKWARGTFDLLFNVYPKVFKKLNVRQKIHFGILPLHYLSGVMYFLNFLIPVLALVFSTTPWEGNIIDFILALLPVAMSALLIRAFVQKWVIEKEERGFHITGGLLQINTWWIYMLGFVYTIFNKNVPYLPTPKQSEFNTNLKIVIPNIAVAVISVFAIIYGLRRDFTPFSIFMAGFAFFNTCIMLFGIYLTVKVTNQNRILRSNLSDSTVKNLFSTKQKLRNLFHTAFTITRKGALPLLIIALFSTLAFKQQMKNNRWENVEANYYIKKTGKLLGIFHPPEDTGWIDLEDINALEARNNLNFDIISLYMAWNEDNVENFPDQLLNSIAVKNAVPMITWEPWSSDFDLAEENSDLRENRRVLKYIHEGLFDDYITKFADKLAKYNKPVFLRFAHEFNNPGYPWSADGGNTPADFKAAWRHVHEILKDRGANEVMMVWNPWDPQGMEQYYPGDQYVDWVGLTMLNYQGLNQNGEEVAFEDLYLPFRNKLHWFTRKPVMLAEFGSLNLNGNQNAWLKNAMTSISGVLTEISAVVLFNSAYDNNIPVNNWYKRPYLDWTTDSLSIISAHFDETPLFSNTSPALIAGKTENKPVKNIRGVRYKKGEDWKDNYYVLTREHLLADFKKMKEAGINTVHFKGGNVYEYNLLKYIEERDLKGIYEFDIDLSQGFINRDSENAKLTEYILEKVEELKSNPAIVSYSFNYNLDLYYSKPLLFYQKQAYADWLAYLIKRIKEIDPEKLIFLDLPLKRSTPAELLELDQIIPVDAFGLMLKDSTHLKKTLAFSKDRNIPVFLSSTPADLIATVPSLPETNIILENWQDERYSHRLSFDGLLDFSGRKKRTYYTAQDHFRFQKDRVFSTIKIVKPAIPLLPHQTVTYHAALYEDNNWLQGSQISEDFIFEWKLIKNDIFGNPLAARDLGEGKSINVKIPEDYENYEILLSATSKDSDGVLQSREILHTPVLIRGGY</sequence>
<feature type="domain" description="GH26" evidence="11">
    <location>
        <begin position="548"/>
        <end position="870"/>
    </location>
</feature>
<keyword evidence="6 10" id="KW-1133">Transmembrane helix</keyword>
<dbReference type="SUPFAM" id="SSF53448">
    <property type="entry name" value="Nucleotide-diphospho-sugar transferases"/>
    <property type="match status" value="1"/>
</dbReference>
<dbReference type="EMBL" id="OCMF01000003">
    <property type="protein sequence ID" value="SOC80768.1"/>
    <property type="molecule type" value="Genomic_DNA"/>
</dbReference>
<comment type="subcellular location">
    <subcellularLocation>
        <location evidence="1">Membrane</location>
        <topology evidence="1">Multi-pass membrane protein</topology>
    </subcellularLocation>
</comment>
<keyword evidence="8 9" id="KW-0326">Glycosidase</keyword>
<dbReference type="CDD" id="cd06421">
    <property type="entry name" value="CESA_CelA_like"/>
    <property type="match status" value="1"/>
</dbReference>
<evidence type="ECO:0000256" key="4">
    <source>
        <dbReference type="ARBA" id="ARBA00022692"/>
    </source>
</evidence>
<keyword evidence="2" id="KW-0328">Glycosyltransferase</keyword>
<dbReference type="GO" id="GO:0016020">
    <property type="term" value="C:membrane"/>
    <property type="evidence" value="ECO:0007669"/>
    <property type="project" value="UniProtKB-SubCell"/>
</dbReference>
<evidence type="ECO:0000256" key="8">
    <source>
        <dbReference type="ARBA" id="ARBA00023295"/>
    </source>
</evidence>
<evidence type="ECO:0000256" key="3">
    <source>
        <dbReference type="ARBA" id="ARBA00022679"/>
    </source>
</evidence>
<dbReference type="Gene3D" id="3.90.550.10">
    <property type="entry name" value="Spore Coat Polysaccharide Biosynthesis Protein SpsA, Chain A"/>
    <property type="match status" value="1"/>
</dbReference>
<dbReference type="Pfam" id="PF02156">
    <property type="entry name" value="Glyco_hydro_26"/>
    <property type="match status" value="1"/>
</dbReference>
<feature type="transmembrane region" description="Helical" evidence="10">
    <location>
        <begin position="364"/>
        <end position="382"/>
    </location>
</feature>
<dbReference type="PANTHER" id="PTHR43867:SF2">
    <property type="entry name" value="CELLULOSE SYNTHASE CATALYTIC SUBUNIT A [UDP-FORMING]"/>
    <property type="match status" value="1"/>
</dbReference>
<feature type="active site" description="Nucleophile" evidence="9">
    <location>
        <position position="795"/>
    </location>
</feature>
<name>A0A285X678_9FLAO</name>
<dbReference type="GO" id="GO:0016757">
    <property type="term" value="F:glycosyltransferase activity"/>
    <property type="evidence" value="ECO:0007669"/>
    <property type="project" value="UniProtKB-KW"/>
</dbReference>
<feature type="transmembrane region" description="Helical" evidence="10">
    <location>
        <begin position="41"/>
        <end position="58"/>
    </location>
</feature>
<protein>
    <submittedName>
        <fullName evidence="12">Glycosyltransferase, catalytic subunit of cellulose synthase and poly-beta-1,6-N-acetylglucosamine synthase</fullName>
    </submittedName>
</protein>
<feature type="transmembrane region" description="Helical" evidence="10">
    <location>
        <begin position="331"/>
        <end position="352"/>
    </location>
</feature>
<accession>A0A285X678</accession>
<dbReference type="GO" id="GO:0004553">
    <property type="term" value="F:hydrolase activity, hydrolyzing O-glycosyl compounds"/>
    <property type="evidence" value="ECO:0007669"/>
    <property type="project" value="InterPro"/>
</dbReference>
<feature type="active site" description="Proton donor" evidence="9">
    <location>
        <position position="690"/>
    </location>
</feature>